<dbReference type="InterPro" id="IPR029057">
    <property type="entry name" value="PRTase-like"/>
</dbReference>
<dbReference type="RefSeq" id="WP_190301643.1">
    <property type="nucleotide sequence ID" value="NZ_JACOIJ010000006.1"/>
</dbReference>
<sequence length="216" mass="24345">MITILTKKNSIANHYIAELRDITIQQDRMRFRRNLERLGEIIAYEISKTLTYSPEEIETPLGISEMYTLDDQPVLVTIIRAGLPFHQGLLNVFDQADSGFIAAFRHTKKSGEFEIHKKYENTPDLDDKIVIIADPMLATGRSLVLCCKELLSQYNIKELHIASVIASEEGVQHVRAFIPEAHLWIGDMDKELTSKSYIVPGLGDAGDLAYGSKDSH</sequence>
<proteinExistence type="predicted"/>
<dbReference type="GO" id="GO:0004845">
    <property type="term" value="F:uracil phosphoribosyltransferase activity"/>
    <property type="evidence" value="ECO:0007669"/>
    <property type="project" value="UniProtKB-EC"/>
</dbReference>
<dbReference type="Pfam" id="PF14681">
    <property type="entry name" value="UPRTase"/>
    <property type="match status" value="1"/>
</dbReference>
<comment type="caution">
    <text evidence="2">The sequence shown here is derived from an EMBL/GenBank/DDBJ whole genome shotgun (WGS) entry which is preliminary data.</text>
</comment>
<organism evidence="2 3">
    <name type="scientific">Sphingobacterium litopenaei</name>
    <dbReference type="NCBI Taxonomy" id="2763500"/>
    <lineage>
        <taxon>Bacteria</taxon>
        <taxon>Pseudomonadati</taxon>
        <taxon>Bacteroidota</taxon>
        <taxon>Sphingobacteriia</taxon>
        <taxon>Sphingobacteriales</taxon>
        <taxon>Sphingobacteriaceae</taxon>
        <taxon>Sphingobacterium</taxon>
    </lineage>
</organism>
<dbReference type="Proteomes" id="UP000651271">
    <property type="component" value="Unassembled WGS sequence"/>
</dbReference>
<dbReference type="EMBL" id="JACOIJ010000006">
    <property type="protein sequence ID" value="MBD1428913.1"/>
    <property type="molecule type" value="Genomic_DNA"/>
</dbReference>
<keyword evidence="2" id="KW-0328">Glycosyltransferase</keyword>
<dbReference type="PANTHER" id="PTHR11608">
    <property type="entry name" value="BIFUNCTIONAL PROTEIN PYRR"/>
    <property type="match status" value="1"/>
</dbReference>
<dbReference type="InterPro" id="IPR050137">
    <property type="entry name" value="PyrR_bifunctional"/>
</dbReference>
<dbReference type="PANTHER" id="PTHR11608:SF0">
    <property type="entry name" value="BIFUNCTIONAL PROTEIN PYRR"/>
    <property type="match status" value="1"/>
</dbReference>
<reference evidence="2 3" key="1">
    <citation type="submission" date="2020-08" db="EMBL/GenBank/DDBJ databases">
        <title>Sphingobacterium sp. DN04309 isolated from aquaculture water.</title>
        <authorList>
            <person name="Zhang M."/>
        </authorList>
    </citation>
    <scope>NUCLEOTIDE SEQUENCE [LARGE SCALE GENOMIC DNA]</scope>
    <source>
        <strain evidence="2 3">DN04309</strain>
    </source>
</reference>
<dbReference type="CDD" id="cd06223">
    <property type="entry name" value="PRTases_typeI"/>
    <property type="match status" value="1"/>
</dbReference>
<gene>
    <name evidence="2" type="primary">upp</name>
    <name evidence="2" type="ORF">H8B04_04940</name>
</gene>
<name>A0ABR7YC72_9SPHI</name>
<accession>A0ABR7YC72</accession>
<dbReference type="NCBIfam" id="NF001097">
    <property type="entry name" value="PRK00129.1"/>
    <property type="match status" value="1"/>
</dbReference>
<evidence type="ECO:0000313" key="3">
    <source>
        <dbReference type="Proteomes" id="UP000651271"/>
    </source>
</evidence>
<protein>
    <submittedName>
        <fullName evidence="2">Uracil phosphoribosyltransferase</fullName>
        <ecNumber evidence="2">2.4.2.9</ecNumber>
    </submittedName>
</protein>
<evidence type="ECO:0000259" key="1">
    <source>
        <dbReference type="Pfam" id="PF14681"/>
    </source>
</evidence>
<keyword evidence="3" id="KW-1185">Reference proteome</keyword>
<dbReference type="SUPFAM" id="SSF53271">
    <property type="entry name" value="PRTase-like"/>
    <property type="match status" value="1"/>
</dbReference>
<dbReference type="Gene3D" id="3.40.50.2020">
    <property type="match status" value="1"/>
</dbReference>
<dbReference type="InterPro" id="IPR000836">
    <property type="entry name" value="PRTase_dom"/>
</dbReference>
<dbReference type="EC" id="2.4.2.9" evidence="2"/>
<keyword evidence="2" id="KW-0808">Transferase</keyword>
<evidence type="ECO:0000313" key="2">
    <source>
        <dbReference type="EMBL" id="MBD1428913.1"/>
    </source>
</evidence>
<feature type="domain" description="Phosphoribosyltransferase" evidence="1">
    <location>
        <begin position="9"/>
        <end position="211"/>
    </location>
</feature>